<evidence type="ECO:0000313" key="2">
    <source>
        <dbReference type="EMBL" id="APX98003.1"/>
    </source>
</evidence>
<reference evidence="3 4" key="2">
    <citation type="submission" date="2017-01" db="EMBL/GenBank/DDBJ databases">
        <authorList>
            <person name="Mah S.A."/>
            <person name="Swanson W.J."/>
            <person name="Moy G.W."/>
            <person name="Vacquier V.D."/>
        </authorList>
    </citation>
    <scope>NUCLEOTIDE SEQUENCE [LARGE SCALE GENOMIC DNA]</scope>
    <source>
        <strain evidence="3 4">CGMCC 1.8909</strain>
    </source>
</reference>
<dbReference type="Proteomes" id="UP000187321">
    <property type="component" value="Chromosome"/>
</dbReference>
<dbReference type="STRING" id="588898.BB347_16060"/>
<protein>
    <recommendedName>
        <fullName evidence="6">NurA domain-containing protein</fullName>
    </recommendedName>
</protein>
<dbReference type="AlphaFoldDB" id="A0A1N7AFD4"/>
<gene>
    <name evidence="2" type="ORF">BB347_16060</name>
    <name evidence="3" type="ORF">SAMN05421809_1148</name>
</gene>
<keyword evidence="4" id="KW-1185">Reference proteome</keyword>
<dbReference type="EMBL" id="CP019327">
    <property type="protein sequence ID" value="APX98003.1"/>
    <property type="molecule type" value="Genomic_DNA"/>
</dbReference>
<sequence>MPLPSEPSNSIGHVGLSRDSELAPELGEFDYNPPSPAEANDFDDIPAEELPGADDLGTPIETVYSVDGSRVEVTIGDERRNKRVGFIDIALVELDLAILDAQAKHAFVSPSKVANLGETHHVRMVLPSTNTLLNSESTHESWRQMTYRNFRSKEVFDTTLFTLYHDLLKRKGRLDSHGRLRLEYCPAPDCEHQQLFVNSSTPDKCPECGVTTYPTDALRVHERVSGSQSNEAALNVLMGIIEHVVLLGAAHDIWMTEPARLERTAFIKDGPLAQFDTGAWIHEPIHNRIGEFKQYLRADERSPLVYTGIHKTGDFAAYAESVRDYLDGPTVLPFSNDDIYEYVIAGDRNKDYAYKTYYGKNFLYKSGKGTGTGHVLAFLTPRQYEEGDLATKEGDIVQDVDAYDELARTISVLERILTIQYRDGLIPLVLAHEAASIPEALGRIVLGTLAEAMSEASEEDT</sequence>
<proteinExistence type="predicted"/>
<dbReference type="OrthoDB" id="191032at2157"/>
<feature type="region of interest" description="Disordered" evidence="1">
    <location>
        <begin position="22"/>
        <end position="45"/>
    </location>
</feature>
<dbReference type="EMBL" id="FTNP01000001">
    <property type="protein sequence ID" value="SIR37795.1"/>
    <property type="molecule type" value="Genomic_DNA"/>
</dbReference>
<name>A0A1N7AFD4_9EURY</name>
<accession>A0A1N7AFD4</accession>
<evidence type="ECO:0000256" key="1">
    <source>
        <dbReference type="SAM" id="MobiDB-lite"/>
    </source>
</evidence>
<dbReference type="KEGG" id="hda:BB347_16060"/>
<evidence type="ECO:0000313" key="4">
    <source>
        <dbReference type="Proteomes" id="UP000185687"/>
    </source>
</evidence>
<organism evidence="3 4">
    <name type="scientific">Natronorubrum daqingense</name>
    <dbReference type="NCBI Taxonomy" id="588898"/>
    <lineage>
        <taxon>Archaea</taxon>
        <taxon>Methanobacteriati</taxon>
        <taxon>Methanobacteriota</taxon>
        <taxon>Stenosarchaea group</taxon>
        <taxon>Halobacteria</taxon>
        <taxon>Halobacteriales</taxon>
        <taxon>Natrialbaceae</taxon>
        <taxon>Natronorubrum</taxon>
    </lineage>
</organism>
<dbReference type="Proteomes" id="UP000185687">
    <property type="component" value="Unassembled WGS sequence"/>
</dbReference>
<evidence type="ECO:0000313" key="5">
    <source>
        <dbReference type="Proteomes" id="UP000187321"/>
    </source>
</evidence>
<evidence type="ECO:0000313" key="3">
    <source>
        <dbReference type="EMBL" id="SIR37795.1"/>
    </source>
</evidence>
<evidence type="ECO:0008006" key="6">
    <source>
        <dbReference type="Google" id="ProtNLM"/>
    </source>
</evidence>
<reference evidence="2 5" key="1">
    <citation type="submission" date="2017-01" db="EMBL/GenBank/DDBJ databases">
        <title>Complete genome sequence of Haloterrigena daqingensis type strain (JX313T).</title>
        <authorList>
            <person name="Shuang W."/>
        </authorList>
    </citation>
    <scope>NUCLEOTIDE SEQUENCE [LARGE SCALE GENOMIC DNA]</scope>
    <source>
        <strain evidence="2 5">JX313</strain>
    </source>
</reference>